<name>A0A1F2WHG3_9ACTN</name>
<dbReference type="InterPro" id="IPR029014">
    <property type="entry name" value="NiFe-Hase_large"/>
</dbReference>
<dbReference type="SUPFAM" id="SSF56762">
    <property type="entry name" value="HydB/Nqo4-like"/>
    <property type="match status" value="1"/>
</dbReference>
<feature type="domain" description="NADH-quinone oxidoreductase subunit D" evidence="2">
    <location>
        <begin position="213"/>
        <end position="372"/>
    </location>
</feature>
<dbReference type="STRING" id="1797197.A2Y75_03585"/>
<dbReference type="PANTHER" id="PTHR43485">
    <property type="entry name" value="HYDROGENASE-4 COMPONENT G"/>
    <property type="match status" value="1"/>
</dbReference>
<dbReference type="GO" id="GO:0051287">
    <property type="term" value="F:NAD binding"/>
    <property type="evidence" value="ECO:0007669"/>
    <property type="project" value="InterPro"/>
</dbReference>
<keyword evidence="1" id="KW-0560">Oxidoreductase</keyword>
<dbReference type="AlphaFoldDB" id="A0A1F2WHG3"/>
<dbReference type="Gene3D" id="1.10.645.10">
    <property type="entry name" value="Cytochrome-c3 Hydrogenase, chain B"/>
    <property type="match status" value="1"/>
</dbReference>
<dbReference type="EMBL" id="MELK01000047">
    <property type="protein sequence ID" value="OFW56295.1"/>
    <property type="molecule type" value="Genomic_DNA"/>
</dbReference>
<gene>
    <name evidence="3" type="ORF">A2Y75_03585</name>
</gene>
<dbReference type="GO" id="GO:0016651">
    <property type="term" value="F:oxidoreductase activity, acting on NAD(P)H"/>
    <property type="evidence" value="ECO:0007669"/>
    <property type="project" value="InterPro"/>
</dbReference>
<dbReference type="Pfam" id="PF00346">
    <property type="entry name" value="Complex1_49kDa"/>
    <property type="match status" value="1"/>
</dbReference>
<evidence type="ECO:0000256" key="1">
    <source>
        <dbReference type="ARBA" id="ARBA00023002"/>
    </source>
</evidence>
<evidence type="ECO:0000313" key="3">
    <source>
        <dbReference type="EMBL" id="OFW56295.1"/>
    </source>
</evidence>
<dbReference type="InterPro" id="IPR001135">
    <property type="entry name" value="NADH_Q_OxRdtase_suD"/>
</dbReference>
<evidence type="ECO:0000259" key="2">
    <source>
        <dbReference type="Pfam" id="PF00346"/>
    </source>
</evidence>
<comment type="caution">
    <text evidence="3">The sequence shown here is derived from an EMBL/GenBank/DDBJ whole genome shotgun (WGS) entry which is preliminary data.</text>
</comment>
<evidence type="ECO:0000313" key="4">
    <source>
        <dbReference type="Proteomes" id="UP000177876"/>
    </source>
</evidence>
<protein>
    <recommendedName>
        <fullName evidence="2">NADH-quinone oxidoreductase subunit D domain-containing protein</fullName>
    </recommendedName>
</protein>
<sequence length="438" mass="47813">MSQVPVEWHKLESGNRVWLSGNGSDLKARLEFLAQHGLRLMLVSFEEQSGASLHFSNPIDRETLHIKSTRGPELVLAASQCFPEAAPWLEILGLVEPAAFCSKAGTGFFEEEGRLFEVKAGRLCGIHEVSSEWPRAARGKKPAQAIPFFEENSGNEAMARTIAFLEAVEDARGIRVPVAGAILRTVLLEIERVRSHLSWLERTCSVAGRTGLAMECKVLRKELYQAATSWLGGSSGAGWSVPGGVRDEFPIDAVEAVSESLVGILNKWKRIEKRLISMPLARWLNRRLSSALLDATAEGWVGPLGRAAGLDSDARTEENGVYQLLDSSPIRARTDKGIPEALLEIKVLEVTSSLEVMILLIAEFPGGPLNKKRGGPGKAEGFGRVEGPAGEVCCHVELEKGFLESVVFSSPARFNRSIARAFEGAWLDEIEVASFLWS</sequence>
<accession>A0A1F2WHG3</accession>
<dbReference type="GO" id="GO:0048038">
    <property type="term" value="F:quinone binding"/>
    <property type="evidence" value="ECO:0007669"/>
    <property type="project" value="InterPro"/>
</dbReference>
<reference evidence="3 4" key="1">
    <citation type="journal article" date="2016" name="Nat. Commun.">
        <title>Thousands of microbial genomes shed light on interconnected biogeochemical processes in an aquifer system.</title>
        <authorList>
            <person name="Anantharaman K."/>
            <person name="Brown C.T."/>
            <person name="Hug L.A."/>
            <person name="Sharon I."/>
            <person name="Castelle C.J."/>
            <person name="Probst A.J."/>
            <person name="Thomas B.C."/>
            <person name="Singh A."/>
            <person name="Wilkins M.J."/>
            <person name="Karaoz U."/>
            <person name="Brodie E.L."/>
            <person name="Williams K.H."/>
            <person name="Hubbard S.S."/>
            <person name="Banfield J.F."/>
        </authorList>
    </citation>
    <scope>NUCLEOTIDE SEQUENCE [LARGE SCALE GENOMIC DNA]</scope>
</reference>
<dbReference type="PANTHER" id="PTHR43485:SF1">
    <property type="entry name" value="FORMATE HYDROGENLYASE SUBUNIT 5-RELATED"/>
    <property type="match status" value="1"/>
</dbReference>
<dbReference type="Proteomes" id="UP000177876">
    <property type="component" value="Unassembled WGS sequence"/>
</dbReference>
<proteinExistence type="predicted"/>
<dbReference type="InterPro" id="IPR052197">
    <property type="entry name" value="ComplexI_49kDa-like"/>
</dbReference>
<organism evidence="3 4">
    <name type="scientific">Candidatus Solincola sediminis</name>
    <dbReference type="NCBI Taxonomy" id="1797199"/>
    <lineage>
        <taxon>Bacteria</taxon>
        <taxon>Bacillati</taxon>
        <taxon>Actinomycetota</taxon>
        <taxon>Candidatus Geothermincolia</taxon>
        <taxon>Candidatus Geothermincolales</taxon>
        <taxon>Candidatus Geothermincolaceae</taxon>
        <taxon>Candidatus Solincola</taxon>
    </lineage>
</organism>